<keyword evidence="1" id="KW-0812">Transmembrane</keyword>
<dbReference type="Proteomes" id="UP001177160">
    <property type="component" value="Unassembled WGS sequence"/>
</dbReference>
<evidence type="ECO:0000313" key="3">
    <source>
        <dbReference type="Proteomes" id="UP001177160"/>
    </source>
</evidence>
<name>A0ABT2Y600_9MOLU</name>
<keyword evidence="1" id="KW-0472">Membrane</keyword>
<dbReference type="RefSeq" id="WP_263608342.1">
    <property type="nucleotide sequence ID" value="NZ_JAOVQM010000003.1"/>
</dbReference>
<gene>
    <name evidence="2" type="primary">thiT</name>
    <name evidence="2" type="ORF">N7548_04895</name>
</gene>
<feature type="transmembrane region" description="Helical" evidence="1">
    <location>
        <begin position="111"/>
        <end position="134"/>
    </location>
</feature>
<dbReference type="Pfam" id="PF09515">
    <property type="entry name" value="Thia_YuaJ"/>
    <property type="match status" value="1"/>
</dbReference>
<feature type="transmembrane region" description="Helical" evidence="1">
    <location>
        <begin position="154"/>
        <end position="170"/>
    </location>
</feature>
<proteinExistence type="predicted"/>
<dbReference type="EMBL" id="JAOVQM010000003">
    <property type="protein sequence ID" value="MCV2232161.1"/>
    <property type="molecule type" value="Genomic_DNA"/>
</dbReference>
<keyword evidence="3" id="KW-1185">Reference proteome</keyword>
<feature type="transmembrane region" description="Helical" evidence="1">
    <location>
        <begin position="78"/>
        <end position="99"/>
    </location>
</feature>
<dbReference type="InterPro" id="IPR012651">
    <property type="entry name" value="Thia_Transptr_ThiT"/>
</dbReference>
<sequence length="179" mass="19704">MNKDLSKLTESAVLVALAVVLELISKMIPILQMPYGGSASLAMFPIFILSYRHGLKWGVLSGFVFGIMNFFIDGYAFFWGSFVFDYTFAFAAIGLAGLFSKKALDQKISAVLLGIVLGSFVRFIIHTLSGILFFAEYAGDQNVILYSVTYNGGYMLASMALCLLVAIPTYKRLLMKDLV</sequence>
<comment type="caution">
    <text evidence="2">The sequence shown here is derived from an EMBL/GenBank/DDBJ whole genome shotgun (WGS) entry which is preliminary data.</text>
</comment>
<organism evidence="2 3">
    <name type="scientific">Paracholeplasma manati</name>
    <dbReference type="NCBI Taxonomy" id="591373"/>
    <lineage>
        <taxon>Bacteria</taxon>
        <taxon>Bacillati</taxon>
        <taxon>Mycoplasmatota</taxon>
        <taxon>Mollicutes</taxon>
        <taxon>Acholeplasmatales</taxon>
        <taxon>Acholeplasmataceae</taxon>
        <taxon>Paracholeplasma</taxon>
    </lineage>
</organism>
<accession>A0ABT2Y600</accession>
<reference evidence="2" key="1">
    <citation type="submission" date="2022-09" db="EMBL/GenBank/DDBJ databases">
        <title>Novel Mycoplasma species identified in domestic and wild animals.</title>
        <authorList>
            <person name="Volokhov D.V."/>
            <person name="Furtak V.A."/>
            <person name="Zagorodnyaya T.A."/>
        </authorList>
    </citation>
    <scope>NUCLEOTIDE SEQUENCE</scope>
    <source>
        <strain evidence="2">Oakley</strain>
    </source>
</reference>
<protein>
    <submittedName>
        <fullName evidence="2">Energy-coupled thiamine transporter ThiT</fullName>
    </submittedName>
</protein>
<feature type="transmembrane region" description="Helical" evidence="1">
    <location>
        <begin position="54"/>
        <end position="72"/>
    </location>
</feature>
<evidence type="ECO:0000256" key="1">
    <source>
        <dbReference type="SAM" id="Phobius"/>
    </source>
</evidence>
<dbReference type="Gene3D" id="1.10.1760.20">
    <property type="match status" value="1"/>
</dbReference>
<evidence type="ECO:0000313" key="2">
    <source>
        <dbReference type="EMBL" id="MCV2232161.1"/>
    </source>
</evidence>
<dbReference type="NCBIfam" id="TIGR02357">
    <property type="entry name" value="ECF_ThiT_YuaJ"/>
    <property type="match status" value="1"/>
</dbReference>
<keyword evidence="1" id="KW-1133">Transmembrane helix</keyword>